<protein>
    <submittedName>
        <fullName evidence="4">CBS domain-containing protein</fullName>
    </submittedName>
</protein>
<dbReference type="RefSeq" id="WP_322521997.1">
    <property type="nucleotide sequence ID" value="NZ_CP140153.1"/>
</dbReference>
<evidence type="ECO:0000256" key="1">
    <source>
        <dbReference type="ARBA" id="ARBA00023122"/>
    </source>
</evidence>
<feature type="domain" description="CBS" evidence="3">
    <location>
        <begin position="87"/>
        <end position="144"/>
    </location>
</feature>
<dbReference type="InterPro" id="IPR046342">
    <property type="entry name" value="CBS_dom_sf"/>
</dbReference>
<gene>
    <name evidence="4" type="ORF">SR882_03670</name>
</gene>
<proteinExistence type="predicted"/>
<accession>A0ABZ0Z0A6</accession>
<reference evidence="4 5" key="1">
    <citation type="submission" date="2023-11" db="EMBL/GenBank/DDBJ databases">
        <title>MicrobeMod: A computational toolkit for identifying prokaryotic methylation and restriction-modification with nanopore sequencing.</title>
        <authorList>
            <person name="Crits-Christoph A."/>
            <person name="Kang S.C."/>
            <person name="Lee H."/>
            <person name="Ostrov N."/>
        </authorList>
    </citation>
    <scope>NUCLEOTIDE SEQUENCE [LARGE SCALE GENOMIC DNA]</scope>
    <source>
        <strain evidence="4 5">ATCC 49870</strain>
    </source>
</reference>
<dbReference type="PANTHER" id="PTHR43080">
    <property type="entry name" value="CBS DOMAIN-CONTAINING PROTEIN CBSX3, MITOCHONDRIAL"/>
    <property type="match status" value="1"/>
</dbReference>
<dbReference type="CDD" id="cd02205">
    <property type="entry name" value="CBS_pair_SF"/>
    <property type="match status" value="1"/>
</dbReference>
<evidence type="ECO:0000313" key="5">
    <source>
        <dbReference type="Proteomes" id="UP001327459"/>
    </source>
</evidence>
<dbReference type="Gene3D" id="3.10.580.10">
    <property type="entry name" value="CBS-domain"/>
    <property type="match status" value="1"/>
</dbReference>
<sequence>MKITDWLQRHPVSGVTVERDASLEQAAQALLEEPECRDIYVIDADRRVVGHLGFRHLAGVLLSAHRPTHSRRQMLNRVARGPVHEFMDQRFIAARLDESVHHVLHAHMERRIEDIPVLDEEGRLEGVIRLVDLVRAAIEPSDDSIG</sequence>
<dbReference type="PROSITE" id="PS51371">
    <property type="entry name" value="CBS"/>
    <property type="match status" value="1"/>
</dbReference>
<dbReference type="Pfam" id="PF00571">
    <property type="entry name" value="CBS"/>
    <property type="match status" value="2"/>
</dbReference>
<evidence type="ECO:0000256" key="2">
    <source>
        <dbReference type="PROSITE-ProRule" id="PRU00703"/>
    </source>
</evidence>
<dbReference type="SUPFAM" id="SSF54631">
    <property type="entry name" value="CBS-domain pair"/>
    <property type="match status" value="1"/>
</dbReference>
<organism evidence="4 5">
    <name type="scientific">Guyparkeria halophila</name>
    <dbReference type="NCBI Taxonomy" id="47960"/>
    <lineage>
        <taxon>Bacteria</taxon>
        <taxon>Pseudomonadati</taxon>
        <taxon>Pseudomonadota</taxon>
        <taxon>Gammaproteobacteria</taxon>
        <taxon>Chromatiales</taxon>
        <taxon>Thioalkalibacteraceae</taxon>
        <taxon>Guyparkeria</taxon>
    </lineage>
</organism>
<dbReference type="SMART" id="SM00116">
    <property type="entry name" value="CBS"/>
    <property type="match status" value="2"/>
</dbReference>
<dbReference type="EMBL" id="CP140153">
    <property type="protein sequence ID" value="WQH17014.1"/>
    <property type="molecule type" value="Genomic_DNA"/>
</dbReference>
<dbReference type="InterPro" id="IPR051257">
    <property type="entry name" value="Diverse_CBS-Domain"/>
</dbReference>
<keyword evidence="1 2" id="KW-0129">CBS domain</keyword>
<keyword evidence="5" id="KW-1185">Reference proteome</keyword>
<dbReference type="PANTHER" id="PTHR43080:SF2">
    <property type="entry name" value="CBS DOMAIN-CONTAINING PROTEIN"/>
    <property type="match status" value="1"/>
</dbReference>
<dbReference type="InterPro" id="IPR000644">
    <property type="entry name" value="CBS_dom"/>
</dbReference>
<evidence type="ECO:0000259" key="3">
    <source>
        <dbReference type="PROSITE" id="PS51371"/>
    </source>
</evidence>
<dbReference type="Proteomes" id="UP001327459">
    <property type="component" value="Chromosome"/>
</dbReference>
<name>A0ABZ0Z0A6_9GAMM</name>
<evidence type="ECO:0000313" key="4">
    <source>
        <dbReference type="EMBL" id="WQH17014.1"/>
    </source>
</evidence>